<gene>
    <name evidence="1" type="ORF">MNB_SUP05-11-74</name>
</gene>
<sequence>MKVMIMINTIALALLIVATGVSAEVSKPYGVFNPLAMFDLLPKTSMRKADGAFYNYGNRGYDFVVEALPMPVAKLPRQLASLEKR</sequence>
<reference evidence="1" key="1">
    <citation type="submission" date="2016-10" db="EMBL/GenBank/DDBJ databases">
        <authorList>
            <person name="de Groot N.N."/>
        </authorList>
    </citation>
    <scope>NUCLEOTIDE SEQUENCE</scope>
</reference>
<proteinExistence type="predicted"/>
<organism evidence="1">
    <name type="scientific">hydrothermal vent metagenome</name>
    <dbReference type="NCBI Taxonomy" id="652676"/>
    <lineage>
        <taxon>unclassified sequences</taxon>
        <taxon>metagenomes</taxon>
        <taxon>ecological metagenomes</taxon>
    </lineage>
</organism>
<dbReference type="AlphaFoldDB" id="A0A1W1DCH3"/>
<evidence type="ECO:0000313" key="1">
    <source>
        <dbReference type="EMBL" id="SFV78766.1"/>
    </source>
</evidence>
<accession>A0A1W1DCH3</accession>
<protein>
    <submittedName>
        <fullName evidence="1">Uncharacterized protein</fullName>
    </submittedName>
</protein>
<dbReference type="EMBL" id="FPHS01000021">
    <property type="protein sequence ID" value="SFV78766.1"/>
    <property type="molecule type" value="Genomic_DNA"/>
</dbReference>
<name>A0A1W1DCH3_9ZZZZ</name>